<evidence type="ECO:0008006" key="3">
    <source>
        <dbReference type="Google" id="ProtNLM"/>
    </source>
</evidence>
<accession>A0A2A4AD29</accession>
<proteinExistence type="predicted"/>
<protein>
    <recommendedName>
        <fullName evidence="3">TadE-like protein</fullName>
    </recommendedName>
</protein>
<dbReference type="Proteomes" id="UP000218690">
    <property type="component" value="Unassembled WGS sequence"/>
</dbReference>
<dbReference type="EMBL" id="NWBP01000038">
    <property type="protein sequence ID" value="PCC81745.1"/>
    <property type="molecule type" value="Genomic_DNA"/>
</dbReference>
<dbReference type="AlphaFoldDB" id="A0A2A4AD29"/>
<evidence type="ECO:0000313" key="2">
    <source>
        <dbReference type="Proteomes" id="UP000218690"/>
    </source>
</evidence>
<comment type="caution">
    <text evidence="1">The sequence shown here is derived from an EMBL/GenBank/DDBJ whole genome shotgun (WGS) entry which is preliminary data.</text>
</comment>
<evidence type="ECO:0000313" key="1">
    <source>
        <dbReference type="EMBL" id="PCC81745.1"/>
    </source>
</evidence>
<sequence length="114" mass="11342">MQRCYLHIVRRLSSDTGSVTIEAALGLSSLVIVAAGAVAGVATMAAHLAAVDAAGAAARAYAIGEDYSQEKVSVDIAERGGLVTAQATVRSPLGEMKAQAVFPAEIAGSAGGGQ</sequence>
<gene>
    <name evidence="1" type="ORF">COM45_12345</name>
</gene>
<reference evidence="1 2" key="1">
    <citation type="submission" date="2017-09" db="EMBL/GenBank/DDBJ databases">
        <title>Draft Genome Sequence of Corynebacterium accolens AH4003.</title>
        <authorList>
            <person name="Chen Y."/>
            <person name="Oosthuysen W.F."/>
            <person name="Kelley S."/>
            <person name="Horswill A."/>
        </authorList>
    </citation>
    <scope>NUCLEOTIDE SEQUENCE [LARGE SCALE GENOMIC DNA]</scope>
    <source>
        <strain evidence="1 2">AH4003</strain>
    </source>
</reference>
<name>A0A2A4AD29_9CORY</name>
<organism evidence="1 2">
    <name type="scientific">Corynebacterium accolens</name>
    <dbReference type="NCBI Taxonomy" id="38284"/>
    <lineage>
        <taxon>Bacteria</taxon>
        <taxon>Bacillati</taxon>
        <taxon>Actinomycetota</taxon>
        <taxon>Actinomycetes</taxon>
        <taxon>Mycobacteriales</taxon>
        <taxon>Corynebacteriaceae</taxon>
        <taxon>Corynebacterium</taxon>
    </lineage>
</organism>